<organism evidence="1 2">
    <name type="scientific">Symbiodinium microadriaticum</name>
    <name type="common">Dinoflagellate</name>
    <name type="synonym">Zooxanthella microadriatica</name>
    <dbReference type="NCBI Taxonomy" id="2951"/>
    <lineage>
        <taxon>Eukaryota</taxon>
        <taxon>Sar</taxon>
        <taxon>Alveolata</taxon>
        <taxon>Dinophyceae</taxon>
        <taxon>Suessiales</taxon>
        <taxon>Symbiodiniaceae</taxon>
        <taxon>Symbiodinium</taxon>
    </lineage>
</organism>
<dbReference type="OrthoDB" id="414015at2759"/>
<dbReference type="Gene3D" id="3.90.70.80">
    <property type="match status" value="1"/>
</dbReference>
<sequence>MEGSLPKDVKFAVVKADNLPELQAMADAHNLPTANDPLALIVWDFDPAKQSAPSKAAFKWFLTDRGALQLPVVPLGDKLPDLPPEPKVKKVEAPADTEHVAVRITVRQEFVASNWAAIKRNPVQALMSILPVGIEVRAYGWREVASVARKASFLNLFNATLRKLRPRLPSFPSPAGWADFKHVTAPKHTRGKWTCVAKVSETGEGPFAYQVGEQVITITKWTRAKPVASEVWHAHGSKWFTVDGNEEETEVMEVDSQFEAPPTALDSPSAATQNAQYGPRGTTICNLGGHGDCGYRAIAPACAARSGKSVGEIQANIENLTKSIKARCIAWLKQHREWEDNWAADPTTDAEMEDGEPPKTAAEYLSAVGRANRWIDGLAAQAIASCLQTDLLIFEKQNGKWKMCCRIQAEDHILRDPLVLTRHPDKPLSLVQQAPLQLVTASPQFPPEDGGWKCPLCDARLPQQHKQDRKRSIQDHIEKHHPDETPATLYYRSLRGRSKAHTKVAEAARKIHRRNIKKKHPTHDVVAVLPHEKIESGMLRGCLFYCKKCLTALPKGKGAPGMLKCAEKRKYIATNLKAAAKRRTWWMRIQKEEPRFAASFSEAVGKSFRELDDLFKVNVVTESARRWASLKKSQPEE</sequence>
<dbReference type="CDD" id="cd22744">
    <property type="entry name" value="OTU"/>
    <property type="match status" value="1"/>
</dbReference>
<evidence type="ECO:0000313" key="2">
    <source>
        <dbReference type="Proteomes" id="UP000186817"/>
    </source>
</evidence>
<dbReference type="Proteomes" id="UP000186817">
    <property type="component" value="Unassembled WGS sequence"/>
</dbReference>
<name>A0A1Q9DAL2_SYMMI</name>
<keyword evidence="2" id="KW-1185">Reference proteome</keyword>
<evidence type="ECO:0000313" key="1">
    <source>
        <dbReference type="EMBL" id="OLP92188.1"/>
    </source>
</evidence>
<dbReference type="AlphaFoldDB" id="A0A1Q9DAL2"/>
<evidence type="ECO:0008006" key="3">
    <source>
        <dbReference type="Google" id="ProtNLM"/>
    </source>
</evidence>
<dbReference type="EMBL" id="LSRX01000632">
    <property type="protein sequence ID" value="OLP92188.1"/>
    <property type="molecule type" value="Genomic_DNA"/>
</dbReference>
<proteinExistence type="predicted"/>
<reference evidence="1 2" key="1">
    <citation type="submission" date="2016-02" db="EMBL/GenBank/DDBJ databases">
        <title>Genome analysis of coral dinoflagellate symbionts highlights evolutionary adaptations to a symbiotic lifestyle.</title>
        <authorList>
            <person name="Aranda M."/>
            <person name="Li Y."/>
            <person name="Liew Y.J."/>
            <person name="Baumgarten S."/>
            <person name="Simakov O."/>
            <person name="Wilson M."/>
            <person name="Piel J."/>
            <person name="Ashoor H."/>
            <person name="Bougouffa S."/>
            <person name="Bajic V.B."/>
            <person name="Ryu T."/>
            <person name="Ravasi T."/>
            <person name="Bayer T."/>
            <person name="Micklem G."/>
            <person name="Kim H."/>
            <person name="Bhak J."/>
            <person name="Lajeunesse T.C."/>
            <person name="Voolstra C.R."/>
        </authorList>
    </citation>
    <scope>NUCLEOTIDE SEQUENCE [LARGE SCALE GENOMIC DNA]</scope>
    <source>
        <strain evidence="1 2">CCMP2467</strain>
    </source>
</reference>
<comment type="caution">
    <text evidence="1">The sequence shown here is derived from an EMBL/GenBank/DDBJ whole genome shotgun (WGS) entry which is preliminary data.</text>
</comment>
<accession>A0A1Q9DAL2</accession>
<gene>
    <name evidence="1" type="ORF">AK812_SmicGene26037</name>
</gene>
<protein>
    <recommendedName>
        <fullName evidence="3">OTU domain-containing protein</fullName>
    </recommendedName>
</protein>